<accession>A0A514CMU2</accession>
<organism evidence="1 2">
    <name type="scientific">Echinicola soli</name>
    <dbReference type="NCBI Taxonomy" id="2591634"/>
    <lineage>
        <taxon>Bacteria</taxon>
        <taxon>Pseudomonadati</taxon>
        <taxon>Bacteroidota</taxon>
        <taxon>Cytophagia</taxon>
        <taxon>Cytophagales</taxon>
        <taxon>Cyclobacteriaceae</taxon>
        <taxon>Echinicola</taxon>
    </lineage>
</organism>
<dbReference type="KEGG" id="echi:FKX85_19725"/>
<evidence type="ECO:0000313" key="2">
    <source>
        <dbReference type="Proteomes" id="UP000316614"/>
    </source>
</evidence>
<protein>
    <submittedName>
        <fullName evidence="1">Uncharacterized protein</fullName>
    </submittedName>
</protein>
<proteinExistence type="predicted"/>
<gene>
    <name evidence="1" type="ORF">FKX85_19725</name>
</gene>
<dbReference type="EMBL" id="CP041253">
    <property type="protein sequence ID" value="QDH81139.1"/>
    <property type="molecule type" value="Genomic_DNA"/>
</dbReference>
<reference evidence="1 2" key="1">
    <citation type="submission" date="2019-06" db="EMBL/GenBank/DDBJ databases">
        <title>Echinicola alkalisoli sp. nov. isolated from saline soil.</title>
        <authorList>
            <person name="Sun J.-Q."/>
            <person name="Xu L."/>
        </authorList>
    </citation>
    <scope>NUCLEOTIDE SEQUENCE [LARGE SCALE GENOMIC DNA]</scope>
    <source>
        <strain evidence="1 2">LN3S3</strain>
    </source>
</reference>
<dbReference type="AlphaFoldDB" id="A0A514CMU2"/>
<dbReference type="RefSeq" id="WP_141616354.1">
    <property type="nucleotide sequence ID" value="NZ_CP041253.1"/>
</dbReference>
<keyword evidence="2" id="KW-1185">Reference proteome</keyword>
<dbReference type="Proteomes" id="UP000316614">
    <property type="component" value="Chromosome"/>
</dbReference>
<sequence>MHQFGHITKYNKDLKQNHSYLISACICLLVGLFISQPVQGQEYTSLPGCNQWNNAACWVKSNDPSGCSNNTSLFPPMAPATTGCEVHVVINGDMVISSGQTLMDGNLKSITIADGGSLTVAGDLTIAAGAAVSFLFDASQQDINIEGTLTLEENASLNVTGTVPVTVGAISNYLKASQLVVRGESRLFVDSRSGINISGTTKAHTPSNNSEDRALISVEGFFMTTSIYINGNSHLAFQVDEGAEVIASEPNGTLEMNGNSTLKFIGDVHNGGDADGMSYIDVGASLNSNGSGAKIIADDATLYTCGQFSGNVTKETENMGKFEEDNCRVLPVKFMNFRGTHLVGKKQIQLDWAVANDDPADQYIIQMAIDRLDKTETVAVIPGNQHVSFQKRGYTFCKPLENRFSNRRVYFRVSQVSADSLLTHSSWIAIAVPKLPRAGASWTLFPNPVGSLEKLTLRYTGMEVIDWESTEITLYTEGKILEEWTIGELHSPEVDLEVPSVPPGLVYLKVNWNGQQEIYPLLAK</sequence>
<evidence type="ECO:0000313" key="1">
    <source>
        <dbReference type="EMBL" id="QDH81139.1"/>
    </source>
</evidence>
<name>A0A514CMU2_9BACT</name>
<dbReference type="OrthoDB" id="1443240at2"/>